<dbReference type="NCBIfam" id="TIGR00732">
    <property type="entry name" value="dprA"/>
    <property type="match status" value="1"/>
</dbReference>
<feature type="domain" description="Smf/DprA SLOG" evidence="2">
    <location>
        <begin position="79"/>
        <end position="286"/>
    </location>
</feature>
<dbReference type="AlphaFoldDB" id="A0A955LK83"/>
<proteinExistence type="inferred from homology"/>
<dbReference type="EMBL" id="JAGQKZ010000010">
    <property type="protein sequence ID" value="MCA9391923.1"/>
    <property type="molecule type" value="Genomic_DNA"/>
</dbReference>
<dbReference type="Pfam" id="PF17782">
    <property type="entry name" value="WHD_DprA"/>
    <property type="match status" value="1"/>
</dbReference>
<evidence type="ECO:0000313" key="5">
    <source>
        <dbReference type="Proteomes" id="UP000751518"/>
    </source>
</evidence>
<reference evidence="4" key="2">
    <citation type="journal article" date="2021" name="Microbiome">
        <title>Successional dynamics and alternative stable states in a saline activated sludge microbial community over 9 years.</title>
        <authorList>
            <person name="Wang Y."/>
            <person name="Ye J."/>
            <person name="Ju F."/>
            <person name="Liu L."/>
            <person name="Boyd J.A."/>
            <person name="Deng Y."/>
            <person name="Parks D.H."/>
            <person name="Jiang X."/>
            <person name="Yin X."/>
            <person name="Woodcroft B.J."/>
            <person name="Tyson G.W."/>
            <person name="Hugenholtz P."/>
            <person name="Polz M.F."/>
            <person name="Zhang T."/>
        </authorList>
    </citation>
    <scope>NUCLEOTIDE SEQUENCE</scope>
    <source>
        <strain evidence="4">HKST-UBA03</strain>
    </source>
</reference>
<evidence type="ECO:0000256" key="1">
    <source>
        <dbReference type="ARBA" id="ARBA00006525"/>
    </source>
</evidence>
<evidence type="ECO:0000313" key="4">
    <source>
        <dbReference type="EMBL" id="MCA9391923.1"/>
    </source>
</evidence>
<dbReference type="Gene3D" id="1.10.10.10">
    <property type="entry name" value="Winged helix-like DNA-binding domain superfamily/Winged helix DNA-binding domain"/>
    <property type="match status" value="1"/>
</dbReference>
<dbReference type="SUPFAM" id="SSF102405">
    <property type="entry name" value="MCP/YpsA-like"/>
    <property type="match status" value="1"/>
</dbReference>
<comment type="similarity">
    <text evidence="1">Belongs to the DprA/Smf family.</text>
</comment>
<dbReference type="PANTHER" id="PTHR43022">
    <property type="entry name" value="PROTEIN SMF"/>
    <property type="match status" value="1"/>
</dbReference>
<dbReference type="InterPro" id="IPR041614">
    <property type="entry name" value="DprA_WH"/>
</dbReference>
<gene>
    <name evidence="4" type="primary">dprA</name>
    <name evidence="4" type="ORF">KC614_01820</name>
</gene>
<protein>
    <submittedName>
        <fullName evidence="4">DNA-processing protein DprA</fullName>
    </submittedName>
</protein>
<dbReference type="PANTHER" id="PTHR43022:SF1">
    <property type="entry name" value="PROTEIN SMF"/>
    <property type="match status" value="1"/>
</dbReference>
<organism evidence="4 5">
    <name type="scientific">candidate division WWE3 bacterium</name>
    <dbReference type="NCBI Taxonomy" id="2053526"/>
    <lineage>
        <taxon>Bacteria</taxon>
        <taxon>Katanobacteria</taxon>
    </lineage>
</organism>
<reference evidence="4" key="1">
    <citation type="submission" date="2020-04" db="EMBL/GenBank/DDBJ databases">
        <authorList>
            <person name="Zhang T."/>
        </authorList>
    </citation>
    <scope>NUCLEOTIDE SEQUENCE</scope>
    <source>
        <strain evidence="4">HKST-UBA03</strain>
    </source>
</reference>
<comment type="caution">
    <text evidence="4">The sequence shown here is derived from an EMBL/GenBank/DDBJ whole genome shotgun (WGS) entry which is preliminary data.</text>
</comment>
<dbReference type="InterPro" id="IPR057666">
    <property type="entry name" value="DrpA_SLOG"/>
</dbReference>
<dbReference type="Proteomes" id="UP000751518">
    <property type="component" value="Unassembled WGS sequence"/>
</dbReference>
<dbReference type="GO" id="GO:0009294">
    <property type="term" value="P:DNA-mediated transformation"/>
    <property type="evidence" value="ECO:0007669"/>
    <property type="project" value="InterPro"/>
</dbReference>
<evidence type="ECO:0000259" key="2">
    <source>
        <dbReference type="Pfam" id="PF02481"/>
    </source>
</evidence>
<dbReference type="InterPro" id="IPR036388">
    <property type="entry name" value="WH-like_DNA-bd_sf"/>
</dbReference>
<feature type="domain" description="DprA winged helix" evidence="3">
    <location>
        <begin position="303"/>
        <end position="351"/>
    </location>
</feature>
<dbReference type="Gene3D" id="3.40.50.450">
    <property type="match status" value="1"/>
</dbReference>
<dbReference type="Pfam" id="PF02481">
    <property type="entry name" value="DNA_processg_A"/>
    <property type="match status" value="1"/>
</dbReference>
<accession>A0A955LK83</accession>
<name>A0A955LK83_UNCKA</name>
<sequence>MQQSSTQLSQLVRIHLAVGLGDRSVHKLFLKSDDLDDLIREIERNTFFGLLKNDKVKLPSARDVENVVGEIKRLGVRVIPSFSSDYPVLLRDLYDPPPIIYFRGDYKNSDMNSLGVVGTRRYTRYGEQVVQNIVGEASANGITIISGMAIGIDTFAHKSALANNARTIAVLGSGVDVIAPAQNARLYQDIIEHGCVISEFPMGTQAARFTFPQRNRIIAALSRGVLVVEAGEMSGTLITADFALDIGREVYAVPGSIFSHASVGTNKLLSMGAKPVLGAETLLNDFDVKAKEVTDPDSSVFSETQLCVFSKLSKEPKFIDDIIVSSGIESNAVVQALLELELKGFIKRVHGDYYFRG</sequence>
<dbReference type="InterPro" id="IPR003488">
    <property type="entry name" value="DprA"/>
</dbReference>
<evidence type="ECO:0000259" key="3">
    <source>
        <dbReference type="Pfam" id="PF17782"/>
    </source>
</evidence>